<organism evidence="1 2">
    <name type="scientific">Orchesella dallaii</name>
    <dbReference type="NCBI Taxonomy" id="48710"/>
    <lineage>
        <taxon>Eukaryota</taxon>
        <taxon>Metazoa</taxon>
        <taxon>Ecdysozoa</taxon>
        <taxon>Arthropoda</taxon>
        <taxon>Hexapoda</taxon>
        <taxon>Collembola</taxon>
        <taxon>Entomobryomorpha</taxon>
        <taxon>Entomobryoidea</taxon>
        <taxon>Orchesellidae</taxon>
        <taxon>Orchesellinae</taxon>
        <taxon>Orchesella</taxon>
    </lineage>
</organism>
<comment type="caution">
    <text evidence="1">The sequence shown here is derived from an EMBL/GenBank/DDBJ whole genome shotgun (WGS) entry which is preliminary data.</text>
</comment>
<keyword evidence="2" id="KW-1185">Reference proteome</keyword>
<sequence length="192" mass="22248">MSVLTQLMFEAFYSRSFVYCPRVNYTEEEGNLIECKLPYLEQRLQKRRTLEELLQAGYKILTDSATLEGSIEDRYGDEFRRLGLSTEGAFEFSDMSDLRKVVFKWSENNIRRLFIADTSMANLYKASCMQMLQKQYQGDLHVLCGSANFIRGAGIFINGNRESKFDIRYFSTNSSEWSVPRMVRVVSMASHA</sequence>
<evidence type="ECO:0000313" key="2">
    <source>
        <dbReference type="Proteomes" id="UP001642540"/>
    </source>
</evidence>
<accession>A0ABP1RNR5</accession>
<proteinExistence type="predicted"/>
<gene>
    <name evidence="1" type="ORF">ODALV1_LOCUS24344</name>
</gene>
<reference evidence="1 2" key="1">
    <citation type="submission" date="2024-08" db="EMBL/GenBank/DDBJ databases">
        <authorList>
            <person name="Cucini C."/>
            <person name="Frati F."/>
        </authorList>
    </citation>
    <scope>NUCLEOTIDE SEQUENCE [LARGE SCALE GENOMIC DNA]</scope>
</reference>
<evidence type="ECO:0000313" key="1">
    <source>
        <dbReference type="EMBL" id="CAL8131830.1"/>
    </source>
</evidence>
<name>A0ABP1RNR5_9HEXA</name>
<dbReference type="EMBL" id="CAXLJM020000090">
    <property type="protein sequence ID" value="CAL8131830.1"/>
    <property type="molecule type" value="Genomic_DNA"/>
</dbReference>
<dbReference type="Proteomes" id="UP001642540">
    <property type="component" value="Unassembled WGS sequence"/>
</dbReference>
<protein>
    <submittedName>
        <fullName evidence="1">Uncharacterized protein</fullName>
    </submittedName>
</protein>